<dbReference type="PANTHER" id="PTHR11851">
    <property type="entry name" value="METALLOPROTEASE"/>
    <property type="match status" value="1"/>
</dbReference>
<evidence type="ECO:0000259" key="3">
    <source>
        <dbReference type="Pfam" id="PF05193"/>
    </source>
</evidence>
<dbReference type="Gene3D" id="3.30.830.10">
    <property type="entry name" value="Metalloenzyme, LuxS/M16 peptidase-like"/>
    <property type="match status" value="2"/>
</dbReference>
<dbReference type="Pfam" id="PF05193">
    <property type="entry name" value="Peptidase_M16_C"/>
    <property type="match status" value="1"/>
</dbReference>
<protein>
    <submittedName>
        <fullName evidence="4">Insulinase family protein</fullName>
    </submittedName>
</protein>
<dbReference type="Proteomes" id="UP000580839">
    <property type="component" value="Unassembled WGS sequence"/>
</dbReference>
<name>A0A849SS57_UNCEI</name>
<evidence type="ECO:0000313" key="5">
    <source>
        <dbReference type="Proteomes" id="UP000580839"/>
    </source>
</evidence>
<feature type="domain" description="Peptidase M16 C-terminal" evidence="3">
    <location>
        <begin position="221"/>
        <end position="387"/>
    </location>
</feature>
<evidence type="ECO:0000256" key="1">
    <source>
        <dbReference type="ARBA" id="ARBA00007261"/>
    </source>
</evidence>
<dbReference type="GO" id="GO:0046872">
    <property type="term" value="F:metal ion binding"/>
    <property type="evidence" value="ECO:0007669"/>
    <property type="project" value="InterPro"/>
</dbReference>
<accession>A0A849SS57</accession>
<evidence type="ECO:0000313" key="4">
    <source>
        <dbReference type="EMBL" id="NOT35494.1"/>
    </source>
</evidence>
<dbReference type="SUPFAM" id="SSF63411">
    <property type="entry name" value="LuxS/MPP-like metallohydrolase"/>
    <property type="match status" value="2"/>
</dbReference>
<dbReference type="AlphaFoldDB" id="A0A849SS57"/>
<sequence>MIPQRANSNRGSVVTETRAMGLVLVLFGALAPGVAPAAPAKAPATASVASNWRPPAPVLRTLDNGLTVAVFVDHRLPVVQVQLVVPAGTDQESNLESGAAHLVAEGLTLGTITRSSENFAAEAARIGGRFGATASREYVALSGGFLASGLSAGVELLADAARQPTLLEEQIESVKDRVLGNLVRARGDASALSHDHARALGWGAQAVGHPDQGVIRTVERLSAAQLRDFHRRCYRPDRALLAVAGDVDPAEVFRLAEEHFGSWAGRSPDPGTIAPAPGEKLRIRLIDADTRGNAELAMVLPGPAHRDADAAPLMLAAARFEEQQRGAARLRSVASPRLDYERSRVGGLTVVTGSTAVDSVPRAIRALRSVIQSLGTTTESDVRALRERLRGESQMALDTPGGWIAQWAATRVHGGTEAEYSASVERWSRIGTEDVRRAVDKWWKRPGGWLVVVGPAARLRAPLEALGVVEVVSADEPTVGVPTLPSENLAPPSPGELAEGRRLITEAVAAHGGRSALERIKDTILEGSIRLALDGDQQLGTFREVRLPPDHYLQATLVQNVPVHQALDGTSGWLRGGGLGDSVLTAPEPMLAEMRANQRGDFLSILRACSDPAARTAGRGKEHFGALEVDVVEVIHPERGRFVLFLDGGNHRVLAADETRTYEGQSVIVRHRYGDLRKTGDVTWPYYEDRSVQGELVLVLQLSSLRINSGVDASVFARPRSGTRISGIR</sequence>
<comment type="caution">
    <text evidence="4">The sequence shown here is derived from an EMBL/GenBank/DDBJ whole genome shotgun (WGS) entry which is preliminary data.</text>
</comment>
<gene>
    <name evidence="4" type="ORF">HOP12_15215</name>
</gene>
<dbReference type="PANTHER" id="PTHR11851:SF49">
    <property type="entry name" value="MITOCHONDRIAL-PROCESSING PEPTIDASE SUBUNIT ALPHA"/>
    <property type="match status" value="1"/>
</dbReference>
<evidence type="ECO:0000259" key="2">
    <source>
        <dbReference type="Pfam" id="PF00675"/>
    </source>
</evidence>
<dbReference type="InterPro" id="IPR011765">
    <property type="entry name" value="Pept_M16_N"/>
</dbReference>
<feature type="domain" description="Peptidase M16 N-terminal" evidence="2">
    <location>
        <begin position="73"/>
        <end position="182"/>
    </location>
</feature>
<dbReference type="Pfam" id="PF00675">
    <property type="entry name" value="Peptidase_M16"/>
    <property type="match status" value="1"/>
</dbReference>
<proteinExistence type="inferred from homology"/>
<dbReference type="InterPro" id="IPR011249">
    <property type="entry name" value="Metalloenz_LuxS/M16"/>
</dbReference>
<dbReference type="InterPro" id="IPR007863">
    <property type="entry name" value="Peptidase_M16_C"/>
</dbReference>
<organism evidence="4 5">
    <name type="scientific">Eiseniibacteriota bacterium</name>
    <dbReference type="NCBI Taxonomy" id="2212470"/>
    <lineage>
        <taxon>Bacteria</taxon>
        <taxon>Candidatus Eiseniibacteriota</taxon>
    </lineage>
</organism>
<reference evidence="4 5" key="1">
    <citation type="submission" date="2020-04" db="EMBL/GenBank/DDBJ databases">
        <title>Metagenomic profiling of ammonia- and methane-oxidizing microorganisms in a Dutch drinking water treatment plant.</title>
        <authorList>
            <person name="Poghosyan L."/>
            <person name="Leucker S."/>
        </authorList>
    </citation>
    <scope>NUCLEOTIDE SEQUENCE [LARGE SCALE GENOMIC DNA]</scope>
    <source>
        <strain evidence="4">S-RSF-IL-03</strain>
    </source>
</reference>
<dbReference type="InterPro" id="IPR050361">
    <property type="entry name" value="MPP/UQCRC_Complex"/>
</dbReference>
<comment type="similarity">
    <text evidence="1">Belongs to the peptidase M16 family.</text>
</comment>
<dbReference type="EMBL" id="JABFRW010000199">
    <property type="protein sequence ID" value="NOT35494.1"/>
    <property type="molecule type" value="Genomic_DNA"/>
</dbReference>